<dbReference type="Proteomes" id="UP000240325">
    <property type="component" value="Segment"/>
</dbReference>
<reference evidence="1" key="1">
    <citation type="journal article" date="2017" name="Elife">
        <title>The kinetoplastid-infecting Bodo saltans virus (BsV), a window into the most abundant giant viruses in the sea.</title>
        <authorList>
            <person name="Deeg C.M."/>
            <person name="Chow C.-E.T."/>
            <person name="Suttle C.A."/>
        </authorList>
    </citation>
    <scope>NUCLEOTIDE SEQUENCE</scope>
    <source>
        <strain evidence="1">NG1</strain>
    </source>
</reference>
<evidence type="ECO:0000313" key="2">
    <source>
        <dbReference type="Proteomes" id="UP000240325"/>
    </source>
</evidence>
<sequence>MCERNKFDICLLEDILQSLNVPNYKDYATFIYINNNFGHFEKMCQNSIHKCQYGGGIVNVIFEGVDFEFSKYRDDEYSMFALNAKNNVNCLLIRINKGEKSAEILGIGYYPFCFTNKQIKHFKGKTNGSLLLKLALKLVNDVKEHYNLKKITIQDNSQKKCHDFNIDLSKMYILMHGETWYGNHGFIPYDSANKIEHKFGIKMYKQNKEIMNKITVKEIPQLKKYIINSYNNIVTDNNHTNFYNLLLQKEEIVEMYNKYKNRGKLLKDLIKNFLIKYDKSCLLFYSFYEQLFNDINLYDFHGKYYTKFIE</sequence>
<protein>
    <submittedName>
        <fullName evidence="1">Uncharacterized protein</fullName>
    </submittedName>
</protein>
<gene>
    <name evidence="1" type="ORF">BMW23_1131</name>
</gene>
<dbReference type="EMBL" id="MF782455">
    <property type="protein sequence ID" value="ATZ81174.1"/>
    <property type="molecule type" value="Genomic_DNA"/>
</dbReference>
<name>A0A2H4UW99_9VIRU</name>
<proteinExistence type="predicted"/>
<organism evidence="1">
    <name type="scientific">Bodo saltans virus</name>
    <dbReference type="NCBI Taxonomy" id="2024608"/>
    <lineage>
        <taxon>Viruses</taxon>
        <taxon>Varidnaviria</taxon>
        <taxon>Bamfordvirae</taxon>
        <taxon>Nucleocytoviricota</taxon>
        <taxon>Megaviricetes</taxon>
        <taxon>Imitervirales</taxon>
        <taxon>Mimiviridae</taxon>
        <taxon>Klosneuvirinae</taxon>
        <taxon>Theiavirus</taxon>
        <taxon>Theiavirus salishense</taxon>
    </lineage>
</organism>
<evidence type="ECO:0000313" key="1">
    <source>
        <dbReference type="EMBL" id="ATZ81174.1"/>
    </source>
</evidence>
<keyword evidence="2" id="KW-1185">Reference proteome</keyword>
<accession>A0A2H4UW99</accession>